<name>A0ABQ1UXX8_9NOCA</name>
<dbReference type="GO" id="GO:0016787">
    <property type="term" value="F:hydrolase activity"/>
    <property type="evidence" value="ECO:0007669"/>
    <property type="project" value="UniProtKB-KW"/>
</dbReference>
<dbReference type="PANTHER" id="PTHR43222">
    <property type="entry name" value="NUDIX HYDROLASE 23"/>
    <property type="match status" value="1"/>
</dbReference>
<dbReference type="Gene3D" id="3.40.50.1240">
    <property type="entry name" value="Phosphoglycerate mutase-like"/>
    <property type="match status" value="1"/>
</dbReference>
<protein>
    <submittedName>
        <fullName evidence="3">Hydrolase MutT/NUDIX</fullName>
    </submittedName>
</protein>
<dbReference type="SUPFAM" id="SSF53254">
    <property type="entry name" value="Phosphoglycerate mutase-like"/>
    <property type="match status" value="1"/>
</dbReference>
<organism evidence="3 4">
    <name type="scientific">Williamsia phyllosphaerae</name>
    <dbReference type="NCBI Taxonomy" id="885042"/>
    <lineage>
        <taxon>Bacteria</taxon>
        <taxon>Bacillati</taxon>
        <taxon>Actinomycetota</taxon>
        <taxon>Actinomycetes</taxon>
        <taxon>Mycobacteriales</taxon>
        <taxon>Nocardiaceae</taxon>
        <taxon>Williamsia</taxon>
    </lineage>
</organism>
<dbReference type="SUPFAM" id="SSF55811">
    <property type="entry name" value="Nudix"/>
    <property type="match status" value="1"/>
</dbReference>
<dbReference type="Gene3D" id="3.90.79.10">
    <property type="entry name" value="Nucleoside Triphosphate Pyrophosphohydrolase"/>
    <property type="match status" value="1"/>
</dbReference>
<gene>
    <name evidence="3" type="ORF">GCM10007298_24680</name>
</gene>
<dbReference type="Pfam" id="PF00300">
    <property type="entry name" value="His_Phos_1"/>
    <property type="match status" value="1"/>
</dbReference>
<reference evidence="4" key="1">
    <citation type="journal article" date="2019" name="Int. J. Syst. Evol. Microbiol.">
        <title>The Global Catalogue of Microorganisms (GCM) 10K type strain sequencing project: providing services to taxonomists for standard genome sequencing and annotation.</title>
        <authorList>
            <consortium name="The Broad Institute Genomics Platform"/>
            <consortium name="The Broad Institute Genome Sequencing Center for Infectious Disease"/>
            <person name="Wu L."/>
            <person name="Ma J."/>
        </authorList>
    </citation>
    <scope>NUCLEOTIDE SEQUENCE [LARGE SCALE GENOMIC DNA]</scope>
    <source>
        <strain evidence="4">CCM 7855</strain>
    </source>
</reference>
<dbReference type="PROSITE" id="PS51462">
    <property type="entry name" value="NUDIX"/>
    <property type="match status" value="1"/>
</dbReference>
<comment type="caution">
    <text evidence="3">The sequence shown here is derived from an EMBL/GenBank/DDBJ whole genome shotgun (WGS) entry which is preliminary data.</text>
</comment>
<sequence length="298" mass="33359">MYAAGGVVWRPIEGDEPAVEVAVIHRPRYDDWTLPKGKCENDETFVATAVREIAEETGYSVRLGRHLRRVDYDLGSSSRKYVHYWSAQVTGGEFAVNEEVDEIEWCTVSDARDRLSHRADRKVLAEFARLPADLHTVLVVRHAKAGRSARYRGDDRLRPLEPFGWTQAERLVEQFVAFGGEHLHAADRTRCLQTLEPLAVTLTAPIEVEPALSEESYKEDPDSALRRVREIARADGTHVICSQGKVIPGLLSSWVGSGPASIPRTRNRKASMWVLTLDGDQVVAVDHIDSPLRRADSD</sequence>
<dbReference type="InterPro" id="IPR029033">
    <property type="entry name" value="His_PPase_superfam"/>
</dbReference>
<dbReference type="InterPro" id="IPR015797">
    <property type="entry name" value="NUDIX_hydrolase-like_dom_sf"/>
</dbReference>
<accession>A0ABQ1UXX8</accession>
<dbReference type="InterPro" id="IPR000086">
    <property type="entry name" value="NUDIX_hydrolase_dom"/>
</dbReference>
<feature type="domain" description="Nudix hydrolase" evidence="2">
    <location>
        <begin position="1"/>
        <end position="129"/>
    </location>
</feature>
<dbReference type="InterPro" id="IPR020084">
    <property type="entry name" value="NUDIX_hydrolase_CS"/>
</dbReference>
<dbReference type="Proteomes" id="UP000632454">
    <property type="component" value="Unassembled WGS sequence"/>
</dbReference>
<dbReference type="Pfam" id="PF00293">
    <property type="entry name" value="NUDIX"/>
    <property type="match status" value="1"/>
</dbReference>
<evidence type="ECO:0000313" key="4">
    <source>
        <dbReference type="Proteomes" id="UP000632454"/>
    </source>
</evidence>
<dbReference type="SMART" id="SM00855">
    <property type="entry name" value="PGAM"/>
    <property type="match status" value="1"/>
</dbReference>
<evidence type="ECO:0000256" key="1">
    <source>
        <dbReference type="ARBA" id="ARBA00022801"/>
    </source>
</evidence>
<dbReference type="CDD" id="cd07067">
    <property type="entry name" value="HP_PGM_like"/>
    <property type="match status" value="1"/>
</dbReference>
<dbReference type="PROSITE" id="PS00893">
    <property type="entry name" value="NUDIX_BOX"/>
    <property type="match status" value="1"/>
</dbReference>
<dbReference type="InterPro" id="IPR013078">
    <property type="entry name" value="His_Pase_superF_clade-1"/>
</dbReference>
<evidence type="ECO:0000259" key="2">
    <source>
        <dbReference type="PROSITE" id="PS51462"/>
    </source>
</evidence>
<dbReference type="CDD" id="cd03673">
    <property type="entry name" value="NUDIX_Ap6A_hydrolase"/>
    <property type="match status" value="1"/>
</dbReference>
<proteinExistence type="predicted"/>
<keyword evidence="1 3" id="KW-0378">Hydrolase</keyword>
<keyword evidence="4" id="KW-1185">Reference proteome</keyword>
<evidence type="ECO:0000313" key="3">
    <source>
        <dbReference type="EMBL" id="GGF27947.1"/>
    </source>
</evidence>
<dbReference type="EMBL" id="BMCS01000001">
    <property type="protein sequence ID" value="GGF27947.1"/>
    <property type="molecule type" value="Genomic_DNA"/>
</dbReference>
<dbReference type="PANTHER" id="PTHR43222:SF9">
    <property type="entry name" value="8-OXO-(D)GTP PHOSPHATASE"/>
    <property type="match status" value="1"/>
</dbReference>